<dbReference type="GO" id="GO:0002039">
    <property type="term" value="F:p53 binding"/>
    <property type="evidence" value="ECO:0007669"/>
    <property type="project" value="InterPro"/>
</dbReference>
<feature type="compositionally biased region" description="Polar residues" evidence="10">
    <location>
        <begin position="852"/>
        <end position="863"/>
    </location>
</feature>
<dbReference type="CDD" id="cd11807">
    <property type="entry name" value="SH3_ASPP"/>
    <property type="match status" value="1"/>
</dbReference>
<dbReference type="GO" id="GO:0006915">
    <property type="term" value="P:apoptotic process"/>
    <property type="evidence" value="ECO:0007669"/>
    <property type="project" value="UniProtKB-KW"/>
</dbReference>
<dbReference type="Pfam" id="PF12796">
    <property type="entry name" value="Ank_2"/>
    <property type="match status" value="1"/>
</dbReference>
<organism evidence="12">
    <name type="scientific">Arion vulgaris</name>
    <dbReference type="NCBI Taxonomy" id="1028688"/>
    <lineage>
        <taxon>Eukaryota</taxon>
        <taxon>Metazoa</taxon>
        <taxon>Spiralia</taxon>
        <taxon>Lophotrochozoa</taxon>
        <taxon>Mollusca</taxon>
        <taxon>Gastropoda</taxon>
        <taxon>Heterobranchia</taxon>
        <taxon>Euthyneura</taxon>
        <taxon>Panpulmonata</taxon>
        <taxon>Eupulmonata</taxon>
        <taxon>Stylommatophora</taxon>
        <taxon>Helicina</taxon>
        <taxon>Arionoidea</taxon>
        <taxon>Arionidae</taxon>
        <taxon>Arion</taxon>
    </lineage>
</organism>
<feature type="repeat" description="ANK" evidence="7">
    <location>
        <begin position="994"/>
        <end position="1026"/>
    </location>
</feature>
<feature type="region of interest" description="Disordered" evidence="10">
    <location>
        <begin position="372"/>
        <end position="399"/>
    </location>
</feature>
<dbReference type="InterPro" id="IPR036028">
    <property type="entry name" value="SH3-like_dom_sf"/>
</dbReference>
<dbReference type="PANTHER" id="PTHR24131">
    <property type="entry name" value="APOPTOSIS-STIMULATING OF P53 PROTEIN"/>
    <property type="match status" value="1"/>
</dbReference>
<dbReference type="AlphaFoldDB" id="A0A0B7A0Z9"/>
<feature type="compositionally biased region" description="Low complexity" evidence="10">
    <location>
        <begin position="546"/>
        <end position="564"/>
    </location>
</feature>
<evidence type="ECO:0000256" key="3">
    <source>
        <dbReference type="ARBA" id="ARBA00022703"/>
    </source>
</evidence>
<feature type="compositionally biased region" description="Polar residues" evidence="10">
    <location>
        <begin position="487"/>
        <end position="496"/>
    </location>
</feature>
<feature type="region of interest" description="Disordered" evidence="10">
    <location>
        <begin position="608"/>
        <end position="628"/>
    </location>
</feature>
<feature type="compositionally biased region" description="Low complexity" evidence="10">
    <location>
        <begin position="761"/>
        <end position="770"/>
    </location>
</feature>
<reference evidence="12" key="1">
    <citation type="submission" date="2014-12" db="EMBL/GenBank/DDBJ databases">
        <title>Insight into the proteome of Arion vulgaris.</title>
        <authorList>
            <person name="Aradska J."/>
            <person name="Bulat T."/>
            <person name="Smidak R."/>
            <person name="Sarate P."/>
            <person name="Gangsoo J."/>
            <person name="Sialana F."/>
            <person name="Bilban M."/>
            <person name="Lubec G."/>
        </authorList>
    </citation>
    <scope>NUCLEOTIDE SEQUENCE</scope>
    <source>
        <tissue evidence="12">Skin</tissue>
    </source>
</reference>
<dbReference type="Pfam" id="PF00018">
    <property type="entry name" value="SH3_1"/>
    <property type="match status" value="1"/>
</dbReference>
<name>A0A0B7A0Z9_9EUPU</name>
<proteinExistence type="predicted"/>
<dbReference type="Gene3D" id="1.25.40.20">
    <property type="entry name" value="Ankyrin repeat-containing domain"/>
    <property type="match status" value="1"/>
</dbReference>
<dbReference type="InterPro" id="IPR002110">
    <property type="entry name" value="Ankyrin_rpt"/>
</dbReference>
<dbReference type="SMART" id="SM00326">
    <property type="entry name" value="SH3"/>
    <property type="match status" value="1"/>
</dbReference>
<dbReference type="EMBL" id="HACG01027719">
    <property type="protein sequence ID" value="CEK74584.1"/>
    <property type="molecule type" value="Transcribed_RNA"/>
</dbReference>
<dbReference type="InterPro" id="IPR047163">
    <property type="entry name" value="ASPP1/2"/>
</dbReference>
<dbReference type="GO" id="GO:0042981">
    <property type="term" value="P:regulation of apoptotic process"/>
    <property type="evidence" value="ECO:0007669"/>
    <property type="project" value="InterPro"/>
</dbReference>
<keyword evidence="4" id="KW-0677">Repeat</keyword>
<keyword evidence="2 8" id="KW-0728">SH3 domain</keyword>
<dbReference type="PROSITE" id="PS50088">
    <property type="entry name" value="ANK_REPEAT"/>
    <property type="match status" value="2"/>
</dbReference>
<feature type="region of interest" description="Disordered" evidence="10">
    <location>
        <begin position="659"/>
        <end position="710"/>
    </location>
</feature>
<dbReference type="Pfam" id="PF21712">
    <property type="entry name" value="RASSF8-10_RA"/>
    <property type="match status" value="1"/>
</dbReference>
<evidence type="ECO:0000256" key="9">
    <source>
        <dbReference type="SAM" id="Coils"/>
    </source>
</evidence>
<dbReference type="InterPro" id="IPR048945">
    <property type="entry name" value="RASSF8/10_RA"/>
</dbReference>
<feature type="region of interest" description="Disordered" evidence="10">
    <location>
        <begin position="757"/>
        <end position="903"/>
    </location>
</feature>
<evidence type="ECO:0000256" key="4">
    <source>
        <dbReference type="ARBA" id="ARBA00022737"/>
    </source>
</evidence>
<accession>A0A0B7A0Z9</accession>
<feature type="compositionally biased region" description="Polar residues" evidence="10">
    <location>
        <begin position="506"/>
        <end position="518"/>
    </location>
</feature>
<evidence type="ECO:0000256" key="1">
    <source>
        <dbReference type="ARBA" id="ARBA00004123"/>
    </source>
</evidence>
<dbReference type="PROSITE" id="PS50002">
    <property type="entry name" value="SH3"/>
    <property type="match status" value="1"/>
</dbReference>
<feature type="compositionally biased region" description="Basic and acidic residues" evidence="10">
    <location>
        <begin position="817"/>
        <end position="837"/>
    </location>
</feature>
<dbReference type="SMART" id="SM00248">
    <property type="entry name" value="ANK"/>
    <property type="match status" value="2"/>
</dbReference>
<dbReference type="InterPro" id="IPR001452">
    <property type="entry name" value="SH3_domain"/>
</dbReference>
<evidence type="ECO:0000256" key="5">
    <source>
        <dbReference type="ARBA" id="ARBA00023043"/>
    </source>
</evidence>
<feature type="repeat" description="ANK" evidence="7">
    <location>
        <begin position="1027"/>
        <end position="1059"/>
    </location>
</feature>
<dbReference type="PROSITE" id="PS50297">
    <property type="entry name" value="ANK_REP_REGION"/>
    <property type="match status" value="2"/>
</dbReference>
<feature type="compositionally biased region" description="Basic residues" evidence="10">
    <location>
        <begin position="807"/>
        <end position="816"/>
    </location>
</feature>
<feature type="region of interest" description="Disordered" evidence="10">
    <location>
        <begin position="425"/>
        <end position="446"/>
    </location>
</feature>
<feature type="compositionally biased region" description="Polar residues" evidence="10">
    <location>
        <begin position="680"/>
        <end position="703"/>
    </location>
</feature>
<feature type="compositionally biased region" description="Polar residues" evidence="10">
    <location>
        <begin position="887"/>
        <end position="903"/>
    </location>
</feature>
<evidence type="ECO:0000259" key="11">
    <source>
        <dbReference type="PROSITE" id="PS50002"/>
    </source>
</evidence>
<dbReference type="PANTHER" id="PTHR24131:SF10">
    <property type="entry name" value="ANKYRIN-REPEAT, SH3-DOMAIN, AND PROLINE-RICH-REGION CONTAINING PROTEIN, ISOFORM B"/>
    <property type="match status" value="1"/>
</dbReference>
<dbReference type="SUPFAM" id="SSF50044">
    <property type="entry name" value="SH3-domain"/>
    <property type="match status" value="1"/>
</dbReference>
<feature type="region of interest" description="Disordered" evidence="10">
    <location>
        <begin position="483"/>
        <end position="578"/>
    </location>
</feature>
<feature type="compositionally biased region" description="Low complexity" evidence="10">
    <location>
        <begin position="838"/>
        <end position="851"/>
    </location>
</feature>
<feature type="compositionally biased region" description="Basic and acidic residues" evidence="10">
    <location>
        <begin position="875"/>
        <end position="885"/>
    </location>
</feature>
<evidence type="ECO:0000256" key="6">
    <source>
        <dbReference type="ARBA" id="ARBA00023242"/>
    </source>
</evidence>
<dbReference type="InterPro" id="IPR036770">
    <property type="entry name" value="Ankyrin_rpt-contain_sf"/>
</dbReference>
<evidence type="ECO:0000256" key="8">
    <source>
        <dbReference type="PROSITE-ProRule" id="PRU00192"/>
    </source>
</evidence>
<keyword evidence="5 7" id="KW-0040">ANK repeat</keyword>
<gene>
    <name evidence="12" type="primary">ORF91694</name>
</gene>
<keyword evidence="9" id="KW-0175">Coiled coil</keyword>
<feature type="domain" description="SH3" evidence="11">
    <location>
        <begin position="1093"/>
        <end position="1155"/>
    </location>
</feature>
<dbReference type="Gene3D" id="3.10.20.90">
    <property type="entry name" value="Phosphatidylinositol 3-kinase Catalytic Subunit, Chain A, domain 1"/>
    <property type="match status" value="1"/>
</dbReference>
<evidence type="ECO:0000256" key="10">
    <source>
        <dbReference type="SAM" id="MobiDB-lite"/>
    </source>
</evidence>
<evidence type="ECO:0000256" key="7">
    <source>
        <dbReference type="PROSITE-ProRule" id="PRU00023"/>
    </source>
</evidence>
<comment type="subcellular location">
    <subcellularLocation>
        <location evidence="1">Nucleus</location>
    </subcellularLocation>
</comment>
<feature type="compositionally biased region" description="Polar residues" evidence="10">
    <location>
        <begin position="374"/>
        <end position="383"/>
    </location>
</feature>
<dbReference type="GO" id="GO:0005634">
    <property type="term" value="C:nucleus"/>
    <property type="evidence" value="ECO:0007669"/>
    <property type="project" value="UniProtKB-SubCell"/>
</dbReference>
<feature type="coiled-coil region" evidence="9">
    <location>
        <begin position="153"/>
        <end position="276"/>
    </location>
</feature>
<dbReference type="FunFam" id="1.25.40.20:FF:000008">
    <property type="entry name" value="Apoptosis-stimulating of p53 protein 2 isoform 1"/>
    <property type="match status" value="1"/>
</dbReference>
<dbReference type="SUPFAM" id="SSF48403">
    <property type="entry name" value="Ankyrin repeat"/>
    <property type="match status" value="1"/>
</dbReference>
<feature type="compositionally biased region" description="Low complexity" evidence="10">
    <location>
        <begin position="528"/>
        <end position="538"/>
    </location>
</feature>
<protein>
    <recommendedName>
        <fullName evidence="11">SH3 domain-containing protein</fullName>
    </recommendedName>
</protein>
<sequence>MTSVWVYTSENHGSSIEVPVTPQTTVLNILECVRDPVRGDGYLVAVAGDTEYILQEDDNAYNFLYQIWNSFGSTPSFLLRYCSQQAEWPPPELEARRQQMRCSQEPSTELDKLPGGAGDLTLVELQEMATKQQQVVETQQQVLVVKEQRLKYLRQQEARHAQLASESERLRKIRERVENQELKLKKLRALRDQAEQYRINNGNLNSELEAVKTVFSEKEKELAMAVAKVDQLTRQLKDLKNGVNNGMVNNNQAASNSELEKLRKELLMRNKLNEQQTNMIATKEKLLNDRREKVALMDVRIHKLQQRLKKRQLQEQQAGVQGSKVVKYNSQHPTSSSVMAVEPYNQYLSQNNQNDLYTRSGELPKQDSRYQILPSDSKSSNPSVPHVDSTTKRQDVNISEQVDEYKLPVVLPVDNSKIYAEKVARQNNHSYTQRPPPPERSSKPYTMHNFDINHNSNIQKLGLVQYSSTKPTTAGSHFFPVSGNGVGEQQETTYMSNIGGGGDGVDSNSAGRDSSSLVSGMLPPSATSSSSIHPIINISDEERQAGSGQSSPASTESSPNSGSGLQVKDISEPVNTSSIGPVSAMIEKLNKSGVQPQTSATAAGLKRLHSTQKPHGQSPDWNDPSLISGRFLSNVPSAKNRQVGSYSNTQGSAVSLPHFLPQDEVDSPQLGTDSSHPHSPITSSVNSSGAASITNQTSMSSSGGPHLNQKPAMTYRYASKNTIANTYMGRLGGAAMEKYQKNLNLLYKSVDSQESKEVANTTETATSFTTPLPDTISSTQGHPQFGAAISSPGYPDIASDKGSFKLHTPKQVRRRHSDSENEDLNKALQEQKEREQHQQQQLQHQLQQQQQALTEASQESKSLSKIEPVLPPPTEKSKSPVDKNKPIKNTPQTSDSKQPESPVSTAALVVLKGDKGLSPPTAAPATKSASASKIGVVVLRSTKSNLKKDGKRKSNNRVSFDPLALLLDASLEGELDLVRKVALQVDDVSTPNDEGITALHNAICAGHYDIVTVLIEFGCDVNSPDSDGWTPLHCAASCNNLPMVRFLVEHGACVFATTISDHETAADKCEEDEDGYDSCSDYLYSIQEKLGITNNGEVYAVFDYQATNTDELSFRNMDKMTVLRKGDDSEKEWWWAQINGKEGYIPRNLLGLYPRVVPKVKEVSEC</sequence>
<evidence type="ECO:0000256" key="2">
    <source>
        <dbReference type="ARBA" id="ARBA00022443"/>
    </source>
</evidence>
<evidence type="ECO:0000313" key="12">
    <source>
        <dbReference type="EMBL" id="CEK74584.1"/>
    </source>
</evidence>
<keyword evidence="3" id="KW-0053">Apoptosis</keyword>
<keyword evidence="6" id="KW-0539">Nucleus</keyword>